<dbReference type="AlphaFoldDB" id="A0A177B355"/>
<dbReference type="EMBL" id="LWCA01000400">
    <property type="protein sequence ID" value="OAF68709.1"/>
    <property type="molecule type" value="Genomic_DNA"/>
</dbReference>
<sequence length="60" mass="6950">MTASDLKSQLLLGANISNDTINNHKTKSKKRWTFWKSCNKVTTSNFYTKMEKITMVSKSY</sequence>
<evidence type="ECO:0000313" key="2">
    <source>
        <dbReference type="Proteomes" id="UP000078046"/>
    </source>
</evidence>
<dbReference type="Proteomes" id="UP000078046">
    <property type="component" value="Unassembled WGS sequence"/>
</dbReference>
<name>A0A177B355_9BILA</name>
<gene>
    <name evidence="1" type="ORF">A3Q56_03547</name>
</gene>
<accession>A0A177B355</accession>
<comment type="caution">
    <text evidence="1">The sequence shown here is derived from an EMBL/GenBank/DDBJ whole genome shotgun (WGS) entry which is preliminary data.</text>
</comment>
<proteinExistence type="predicted"/>
<evidence type="ECO:0000313" key="1">
    <source>
        <dbReference type="EMBL" id="OAF68709.1"/>
    </source>
</evidence>
<reference evidence="1 2" key="1">
    <citation type="submission" date="2016-04" db="EMBL/GenBank/DDBJ databases">
        <title>The genome of Intoshia linei affirms orthonectids as highly simplified spiralians.</title>
        <authorList>
            <person name="Mikhailov K.V."/>
            <person name="Slusarev G.S."/>
            <person name="Nikitin M.A."/>
            <person name="Logacheva M.D."/>
            <person name="Penin A."/>
            <person name="Aleoshin V."/>
            <person name="Panchin Y.V."/>
        </authorList>
    </citation>
    <scope>NUCLEOTIDE SEQUENCE [LARGE SCALE GENOMIC DNA]</scope>
    <source>
        <strain evidence="1">Intl2013</strain>
        <tissue evidence="1">Whole animal</tissue>
    </source>
</reference>
<organism evidence="1 2">
    <name type="scientific">Intoshia linei</name>
    <dbReference type="NCBI Taxonomy" id="1819745"/>
    <lineage>
        <taxon>Eukaryota</taxon>
        <taxon>Metazoa</taxon>
        <taxon>Spiralia</taxon>
        <taxon>Lophotrochozoa</taxon>
        <taxon>Mesozoa</taxon>
        <taxon>Orthonectida</taxon>
        <taxon>Rhopaluridae</taxon>
        <taxon>Intoshia</taxon>
    </lineage>
</organism>
<keyword evidence="2" id="KW-1185">Reference proteome</keyword>
<protein>
    <submittedName>
        <fullName evidence="1">Uncharacterized protein</fullName>
    </submittedName>
</protein>